<evidence type="ECO:0000256" key="1">
    <source>
        <dbReference type="SAM" id="Coils"/>
    </source>
</evidence>
<evidence type="ECO:0000259" key="3">
    <source>
        <dbReference type="PROSITE" id="PS50234"/>
    </source>
</evidence>
<dbReference type="PROSITE" id="PS50234">
    <property type="entry name" value="VWFA"/>
    <property type="match status" value="1"/>
</dbReference>
<feature type="coiled-coil region" evidence="1">
    <location>
        <begin position="44"/>
        <end position="142"/>
    </location>
</feature>
<evidence type="ECO:0000256" key="2">
    <source>
        <dbReference type="SAM" id="Phobius"/>
    </source>
</evidence>
<dbReference type="AlphaFoldDB" id="A0A545U586"/>
<evidence type="ECO:0000313" key="4">
    <source>
        <dbReference type="EMBL" id="TQV84635.1"/>
    </source>
</evidence>
<keyword evidence="2" id="KW-1133">Transmembrane helix</keyword>
<keyword evidence="1" id="KW-0175">Coiled coil</keyword>
<comment type="caution">
    <text evidence="4">The sequence shown here is derived from an EMBL/GenBank/DDBJ whole genome shotgun (WGS) entry which is preliminary data.</text>
</comment>
<dbReference type="CDD" id="cd00198">
    <property type="entry name" value="vWFA"/>
    <property type="match status" value="1"/>
</dbReference>
<protein>
    <submittedName>
        <fullName evidence="4">VWA domain-containing protein</fullName>
    </submittedName>
</protein>
<keyword evidence="2" id="KW-0472">Membrane</keyword>
<keyword evidence="5" id="KW-1185">Reference proteome</keyword>
<reference evidence="4 5" key="1">
    <citation type="submission" date="2019-06" db="EMBL/GenBank/DDBJ databases">
        <title>Whole genome sequence for Cellvibrionaceae sp. R142.</title>
        <authorList>
            <person name="Wang G."/>
        </authorList>
    </citation>
    <scope>NUCLEOTIDE SEQUENCE [LARGE SCALE GENOMIC DNA]</scope>
    <source>
        <strain evidence="4 5">R142</strain>
    </source>
</reference>
<feature type="transmembrane region" description="Helical" evidence="2">
    <location>
        <begin position="12"/>
        <end position="32"/>
    </location>
</feature>
<dbReference type="Gene3D" id="3.40.50.410">
    <property type="entry name" value="von Willebrand factor, type A domain"/>
    <property type="match status" value="1"/>
</dbReference>
<name>A0A545U586_9GAMM</name>
<proteinExistence type="predicted"/>
<dbReference type="SUPFAM" id="SSF53300">
    <property type="entry name" value="vWA-like"/>
    <property type="match status" value="1"/>
</dbReference>
<feature type="domain" description="VWFA" evidence="3">
    <location>
        <begin position="161"/>
        <end position="317"/>
    </location>
</feature>
<dbReference type="InterPro" id="IPR002035">
    <property type="entry name" value="VWF_A"/>
</dbReference>
<dbReference type="EMBL" id="VHSG01000005">
    <property type="protein sequence ID" value="TQV84635.1"/>
    <property type="molecule type" value="Genomic_DNA"/>
</dbReference>
<gene>
    <name evidence="4" type="ORF">FKG94_03685</name>
</gene>
<sequence>MARKRGFSTFSLSFLDIMSCGFGAVALIFLIIKHETDNQVKETNFELQAEVNLLQEEVNDGEEHLVRLRNTLSALDQQLVDAQGLARRINEDIEATRKRIEDLSDSDADQEIRDLQEKLRSLDEERQRIEDENEERRNDVRRILGQGDRQYLTGLKLGGSHVLILLDSSASMLDNSLVNVIRRRNMSDSVKRASKKWQRSLATVEWLVAKLPQGVNYQIYTFNTEVKPALKNSLAQWQNLGDADKLDESIANLRQVIPAGGTNLERAFRAVQGLDPMPDNVFLITDGLPTQGAKPAKRNTVSGTERLRLFDQAVKILPRSIPVNVILAPMEGDPLAAAKFWRLAQISRGSFLSPSEDWP</sequence>
<accession>A0A545U586</accession>
<organism evidence="4 5">
    <name type="scientific">Exilibacterium tricleocarpae</name>
    <dbReference type="NCBI Taxonomy" id="2591008"/>
    <lineage>
        <taxon>Bacteria</taxon>
        <taxon>Pseudomonadati</taxon>
        <taxon>Pseudomonadota</taxon>
        <taxon>Gammaproteobacteria</taxon>
        <taxon>Cellvibrionales</taxon>
        <taxon>Cellvibrionaceae</taxon>
        <taxon>Exilibacterium</taxon>
    </lineage>
</organism>
<dbReference type="Pfam" id="PF13519">
    <property type="entry name" value="VWA_2"/>
    <property type="match status" value="1"/>
</dbReference>
<dbReference type="OrthoDB" id="185358at2"/>
<dbReference type="RefSeq" id="WP_142902841.1">
    <property type="nucleotide sequence ID" value="NZ_ML660088.1"/>
</dbReference>
<dbReference type="InterPro" id="IPR036465">
    <property type="entry name" value="vWFA_dom_sf"/>
</dbReference>
<evidence type="ECO:0000313" key="5">
    <source>
        <dbReference type="Proteomes" id="UP000319732"/>
    </source>
</evidence>
<dbReference type="Proteomes" id="UP000319732">
    <property type="component" value="Unassembled WGS sequence"/>
</dbReference>
<keyword evidence="2" id="KW-0812">Transmembrane</keyword>